<evidence type="ECO:0000313" key="2">
    <source>
        <dbReference type="EMBL" id="PRY24027.1"/>
    </source>
</evidence>
<keyword evidence="3" id="KW-1185">Reference proteome</keyword>
<dbReference type="EMBL" id="PVZG01000014">
    <property type="protein sequence ID" value="PRY24027.1"/>
    <property type="molecule type" value="Genomic_DNA"/>
</dbReference>
<dbReference type="OrthoDB" id="3395275at2"/>
<name>A0A2T0RSD0_9ACTN</name>
<gene>
    <name evidence="2" type="ORF">CLV70_114160</name>
</gene>
<proteinExistence type="predicted"/>
<sequence>MTSLATTTPGTMTTPAAGSTAGTLVAPDGPGAAGVAAVSLTRQYLLLDKAHQALTILFDVGADLTREAITNEDLMGYLTASFGERYSQEQIRTIAGMLTQIAEGSLNLVAQARDACQAGATANLHVQAIAEQLHATGADGAYVDAQRRAG</sequence>
<feature type="region of interest" description="Disordered" evidence="1">
    <location>
        <begin position="1"/>
        <end position="23"/>
    </location>
</feature>
<reference evidence="2 3" key="1">
    <citation type="submission" date="2018-03" db="EMBL/GenBank/DDBJ databases">
        <title>Genomic Encyclopedia of Archaeal and Bacterial Type Strains, Phase II (KMG-II): from individual species to whole genera.</title>
        <authorList>
            <person name="Goeker M."/>
        </authorList>
    </citation>
    <scope>NUCLEOTIDE SEQUENCE [LARGE SCALE GENOMIC DNA]</scope>
    <source>
        <strain evidence="2 3">DSM 45348</strain>
    </source>
</reference>
<dbReference type="AlphaFoldDB" id="A0A2T0RSD0"/>
<dbReference type="Proteomes" id="UP000239209">
    <property type="component" value="Unassembled WGS sequence"/>
</dbReference>
<dbReference type="RefSeq" id="WP_146164170.1">
    <property type="nucleotide sequence ID" value="NZ_PVZG01000014.1"/>
</dbReference>
<organism evidence="2 3">
    <name type="scientific">Pseudosporangium ferrugineum</name>
    <dbReference type="NCBI Taxonomy" id="439699"/>
    <lineage>
        <taxon>Bacteria</taxon>
        <taxon>Bacillati</taxon>
        <taxon>Actinomycetota</taxon>
        <taxon>Actinomycetes</taxon>
        <taxon>Micromonosporales</taxon>
        <taxon>Micromonosporaceae</taxon>
        <taxon>Pseudosporangium</taxon>
    </lineage>
</organism>
<accession>A0A2T0RSD0</accession>
<evidence type="ECO:0000313" key="3">
    <source>
        <dbReference type="Proteomes" id="UP000239209"/>
    </source>
</evidence>
<comment type="caution">
    <text evidence="2">The sequence shown here is derived from an EMBL/GenBank/DDBJ whole genome shotgun (WGS) entry which is preliminary data.</text>
</comment>
<evidence type="ECO:0000256" key="1">
    <source>
        <dbReference type="SAM" id="MobiDB-lite"/>
    </source>
</evidence>
<protein>
    <submittedName>
        <fullName evidence="2">Uncharacterized protein</fullName>
    </submittedName>
</protein>